<dbReference type="SUPFAM" id="SSF55298">
    <property type="entry name" value="YjgF-like"/>
    <property type="match status" value="1"/>
</dbReference>
<gene>
    <name evidence="1" type="ORF">KMAL_24150</name>
</gene>
<dbReference type="InterPro" id="IPR035959">
    <property type="entry name" value="RutC-like_sf"/>
</dbReference>
<dbReference type="AlphaFoldDB" id="A0A2S3VZF8"/>
<keyword evidence="2" id="KW-1185">Reference proteome</keyword>
<reference evidence="1 2" key="1">
    <citation type="submission" date="2018-01" db="EMBL/GenBank/DDBJ databases">
        <title>Draft Genome Sequence of Komagataeibacter maltaceti LMG 1529, a Vinegar Producing Acetic Acid Bacterium Isolated from Malt Vinegar Brewery Acetifiers.</title>
        <authorList>
            <person name="Zhang Q."/>
            <person name="Hollensteiner J."/>
            <person name="Poehlein A."/>
            <person name="Daniel R."/>
        </authorList>
    </citation>
    <scope>NUCLEOTIDE SEQUENCE [LARGE SCALE GENOMIC DNA]</scope>
    <source>
        <strain evidence="1 2">LMG 1529</strain>
    </source>
</reference>
<comment type="caution">
    <text evidence="1">The sequence shown here is derived from an EMBL/GenBank/DDBJ whole genome shotgun (WGS) entry which is preliminary data.</text>
</comment>
<dbReference type="EMBL" id="POTC01000038">
    <property type="protein sequence ID" value="POF61968.1"/>
    <property type="molecule type" value="Genomic_DNA"/>
</dbReference>
<dbReference type="Proteomes" id="UP000237344">
    <property type="component" value="Unassembled WGS sequence"/>
</dbReference>
<dbReference type="Gene3D" id="3.30.1330.40">
    <property type="entry name" value="RutC-like"/>
    <property type="match status" value="1"/>
</dbReference>
<accession>A0A2S3VZF8</accession>
<organism evidence="1 2">
    <name type="scientific">Novacetimonas maltaceti</name>
    <dbReference type="NCBI Taxonomy" id="1203393"/>
    <lineage>
        <taxon>Bacteria</taxon>
        <taxon>Pseudomonadati</taxon>
        <taxon>Pseudomonadota</taxon>
        <taxon>Alphaproteobacteria</taxon>
        <taxon>Acetobacterales</taxon>
        <taxon>Acetobacteraceae</taxon>
        <taxon>Novacetimonas</taxon>
    </lineage>
</organism>
<name>A0A2S3VZF8_9PROT</name>
<evidence type="ECO:0000313" key="1">
    <source>
        <dbReference type="EMBL" id="POF61968.1"/>
    </source>
</evidence>
<evidence type="ECO:0000313" key="2">
    <source>
        <dbReference type="Proteomes" id="UP000237344"/>
    </source>
</evidence>
<proteinExistence type="predicted"/>
<protein>
    <submittedName>
        <fullName evidence="1">Uncharacterized protein</fullName>
    </submittedName>
</protein>
<sequence>MEEITLSDVHIHIRHLTGRDQTSGQYASTMLAQFRQALGRGSSLLQQHGHTLHDVTRIVCTVDGTREFASCFTTLSELFGPTCPALTFRLVRTHDTPDQLIELDLVVAPPASGLPTD</sequence>